<evidence type="ECO:0000313" key="3">
    <source>
        <dbReference type="Proteomes" id="UP001201812"/>
    </source>
</evidence>
<proteinExistence type="predicted"/>
<reference evidence="2" key="1">
    <citation type="submission" date="2022-01" db="EMBL/GenBank/DDBJ databases">
        <title>Genome Sequence Resource for Two Populations of Ditylenchus destructor, the Migratory Endoparasitic Phytonematode.</title>
        <authorList>
            <person name="Zhang H."/>
            <person name="Lin R."/>
            <person name="Xie B."/>
        </authorList>
    </citation>
    <scope>NUCLEOTIDE SEQUENCE</scope>
    <source>
        <strain evidence="2">BazhouSP</strain>
    </source>
</reference>
<sequence>MSSSTKRSQKSRQAQSEDEKKAQREKDAQRKREKRAAQKKANLEDLKHLDQLPSSRVSSMDESSSIGADDSGFDKNFREENEQGTYYSAVFFLSGWMDVFSGSRDPDISEK</sequence>
<protein>
    <submittedName>
        <fullName evidence="2">Uncharacterized protein</fullName>
    </submittedName>
</protein>
<feature type="compositionally biased region" description="Low complexity" evidence="1">
    <location>
        <begin position="54"/>
        <end position="65"/>
    </location>
</feature>
<gene>
    <name evidence="2" type="ORF">DdX_20430</name>
</gene>
<name>A0AAD4MGL8_9BILA</name>
<comment type="caution">
    <text evidence="2">The sequence shown here is derived from an EMBL/GenBank/DDBJ whole genome shotgun (WGS) entry which is preliminary data.</text>
</comment>
<dbReference type="AlphaFoldDB" id="A0AAD4MGL8"/>
<evidence type="ECO:0000256" key="1">
    <source>
        <dbReference type="SAM" id="MobiDB-lite"/>
    </source>
</evidence>
<organism evidence="2 3">
    <name type="scientific">Ditylenchus destructor</name>
    <dbReference type="NCBI Taxonomy" id="166010"/>
    <lineage>
        <taxon>Eukaryota</taxon>
        <taxon>Metazoa</taxon>
        <taxon>Ecdysozoa</taxon>
        <taxon>Nematoda</taxon>
        <taxon>Chromadorea</taxon>
        <taxon>Rhabditida</taxon>
        <taxon>Tylenchina</taxon>
        <taxon>Tylenchomorpha</taxon>
        <taxon>Sphaerularioidea</taxon>
        <taxon>Anguinidae</taxon>
        <taxon>Anguininae</taxon>
        <taxon>Ditylenchus</taxon>
    </lineage>
</organism>
<evidence type="ECO:0000313" key="2">
    <source>
        <dbReference type="EMBL" id="KAI1693845.1"/>
    </source>
</evidence>
<feature type="compositionally biased region" description="Low complexity" evidence="1">
    <location>
        <begin position="1"/>
        <end position="14"/>
    </location>
</feature>
<feature type="compositionally biased region" description="Basic and acidic residues" evidence="1">
    <location>
        <begin position="15"/>
        <end position="30"/>
    </location>
</feature>
<feature type="compositionally biased region" description="Basic and acidic residues" evidence="1">
    <location>
        <begin position="41"/>
        <end position="50"/>
    </location>
</feature>
<keyword evidence="3" id="KW-1185">Reference proteome</keyword>
<dbReference type="EMBL" id="JAKKPZ010000578">
    <property type="protein sequence ID" value="KAI1693845.1"/>
    <property type="molecule type" value="Genomic_DNA"/>
</dbReference>
<accession>A0AAD4MGL8</accession>
<feature type="region of interest" description="Disordered" evidence="1">
    <location>
        <begin position="1"/>
        <end position="77"/>
    </location>
</feature>
<dbReference type="Proteomes" id="UP001201812">
    <property type="component" value="Unassembled WGS sequence"/>
</dbReference>